<name>A0A8J1XMQ2_OWEFU</name>
<sequence>MPRQRSSRRVREAGGLGEDLNAPTLRKKLTELGIKVPPTFSKATLLKLYKQNKDNGNDAAVNIVPDVTDKPREINGASASNTNDGEADITALPSMSSQSITQNQGGLLFEAINSLKDMVASQKTSSSRLLISDDNRPVDREASPDMSLGSRGVPMENIQNIDVISNSLRRSIIEGKTINIACLLVTNYEEQKTPSLVSNRDGTIQLKTITNVNDPKLKKFLTASEFATAFGRYNRIMCDIFPQRQYELDTYMNDILELYTKIGYKAYEYHEQFSAQAGSLWINKGIKVDWSRKDKELLQMVSLPRYPDRPPLDHEKSQRMVVRDRNGRTRTYMDDGGEICNNFNSAGGCKRPICTYVHACSKCKNRNHGESACGNKQSTTLEKPPRPQ</sequence>
<reference evidence="2" key="1">
    <citation type="submission" date="2022-03" db="EMBL/GenBank/DDBJ databases">
        <authorList>
            <person name="Martin C."/>
        </authorList>
    </citation>
    <scope>NUCLEOTIDE SEQUENCE</scope>
</reference>
<dbReference type="OrthoDB" id="8959254at2759"/>
<organism evidence="2 3">
    <name type="scientific">Owenia fusiformis</name>
    <name type="common">Polychaete worm</name>
    <dbReference type="NCBI Taxonomy" id="6347"/>
    <lineage>
        <taxon>Eukaryota</taxon>
        <taxon>Metazoa</taxon>
        <taxon>Spiralia</taxon>
        <taxon>Lophotrochozoa</taxon>
        <taxon>Annelida</taxon>
        <taxon>Polychaeta</taxon>
        <taxon>Sedentaria</taxon>
        <taxon>Canalipalpata</taxon>
        <taxon>Sabellida</taxon>
        <taxon>Oweniida</taxon>
        <taxon>Oweniidae</taxon>
        <taxon>Owenia</taxon>
    </lineage>
</organism>
<dbReference type="Proteomes" id="UP000749559">
    <property type="component" value="Unassembled WGS sequence"/>
</dbReference>
<evidence type="ECO:0000256" key="1">
    <source>
        <dbReference type="SAM" id="MobiDB-lite"/>
    </source>
</evidence>
<protein>
    <submittedName>
        <fullName evidence="2">Uncharacterized protein</fullName>
    </submittedName>
</protein>
<feature type="region of interest" description="Disordered" evidence="1">
    <location>
        <begin position="130"/>
        <end position="151"/>
    </location>
</feature>
<accession>A0A8J1XMQ2</accession>
<evidence type="ECO:0000313" key="3">
    <source>
        <dbReference type="Proteomes" id="UP000749559"/>
    </source>
</evidence>
<proteinExistence type="predicted"/>
<dbReference type="EMBL" id="CAIIXF020000002">
    <property type="protein sequence ID" value="CAH1777880.1"/>
    <property type="molecule type" value="Genomic_DNA"/>
</dbReference>
<comment type="caution">
    <text evidence="2">The sequence shown here is derived from an EMBL/GenBank/DDBJ whole genome shotgun (WGS) entry which is preliminary data.</text>
</comment>
<feature type="compositionally biased region" description="Basic and acidic residues" evidence="1">
    <location>
        <begin position="131"/>
        <end position="143"/>
    </location>
</feature>
<dbReference type="AlphaFoldDB" id="A0A8J1XMQ2"/>
<evidence type="ECO:0000313" key="2">
    <source>
        <dbReference type="EMBL" id="CAH1777880.1"/>
    </source>
</evidence>
<keyword evidence="3" id="KW-1185">Reference proteome</keyword>
<gene>
    <name evidence="2" type="ORF">OFUS_LOCUS4871</name>
</gene>